<sequence>MQFEKYYAPLLIKIDLIFTNSFIPNPPCSRPKPESLTPPNGTLGVSLV</sequence>
<protein>
    <submittedName>
        <fullName evidence="2">Uncharacterized protein</fullName>
    </submittedName>
</protein>
<evidence type="ECO:0000256" key="1">
    <source>
        <dbReference type="SAM" id="MobiDB-lite"/>
    </source>
</evidence>
<feature type="region of interest" description="Disordered" evidence="1">
    <location>
        <begin position="28"/>
        <end position="48"/>
    </location>
</feature>
<keyword evidence="3" id="KW-1185">Reference proteome</keyword>
<evidence type="ECO:0000313" key="3">
    <source>
        <dbReference type="Proteomes" id="UP000030184"/>
    </source>
</evidence>
<proteinExistence type="predicted"/>
<reference evidence="3" key="1">
    <citation type="journal article" date="2014" name="Genome Announc.">
        <title>Draft Genome Sequence of Marine Flavobacterium Jejuia pallidilutea Strain 11shimoA1 and Pigmentation Mutants.</title>
        <authorList>
            <person name="Takatani N."/>
            <person name="Nakanishi M."/>
            <person name="Meirelles P."/>
            <person name="Mino S."/>
            <person name="Suda W."/>
            <person name="Oshima K."/>
            <person name="Hattori M."/>
            <person name="Ohkuma M."/>
            <person name="Hosokawa M."/>
            <person name="Miyashita K."/>
            <person name="Thompson F.L."/>
            <person name="Niwa A."/>
            <person name="Sawabe T."/>
            <person name="Sawabe T."/>
        </authorList>
    </citation>
    <scope>NUCLEOTIDE SEQUENCE [LARGE SCALE GENOMIC DNA]</scope>
    <source>
        <strain evidence="3">JCM 19538</strain>
    </source>
</reference>
<dbReference type="Proteomes" id="UP000030184">
    <property type="component" value="Unassembled WGS sequence"/>
</dbReference>
<accession>A0A098LWG5</accession>
<dbReference type="EMBL" id="BBNY01000076">
    <property type="protein sequence ID" value="GAL90728.1"/>
    <property type="molecule type" value="Genomic_DNA"/>
</dbReference>
<gene>
    <name evidence="2" type="ORF">JCM19538_493</name>
</gene>
<name>A0A098LWG5_9FLAO</name>
<comment type="caution">
    <text evidence="2">The sequence shown here is derived from an EMBL/GenBank/DDBJ whole genome shotgun (WGS) entry which is preliminary data.</text>
</comment>
<organism evidence="2 3">
    <name type="scientific">Jejuia pallidilutea</name>
    <dbReference type="NCBI Taxonomy" id="504487"/>
    <lineage>
        <taxon>Bacteria</taxon>
        <taxon>Pseudomonadati</taxon>
        <taxon>Bacteroidota</taxon>
        <taxon>Flavobacteriia</taxon>
        <taxon>Flavobacteriales</taxon>
        <taxon>Flavobacteriaceae</taxon>
        <taxon>Jejuia</taxon>
    </lineage>
</organism>
<evidence type="ECO:0000313" key="2">
    <source>
        <dbReference type="EMBL" id="GAL90728.1"/>
    </source>
</evidence>
<dbReference type="AlphaFoldDB" id="A0A098LWG5"/>